<dbReference type="SUPFAM" id="SSF56574">
    <property type="entry name" value="Serpins"/>
    <property type="match status" value="1"/>
</dbReference>
<protein>
    <recommendedName>
        <fullName evidence="7">Thyroxine-binding globulin</fullName>
    </recommendedName>
    <alternativeName>
        <fullName evidence="9">Serpin A7</fullName>
    </alternativeName>
    <alternativeName>
        <fullName evidence="8">T4-binding globulin</fullName>
    </alternativeName>
</protein>
<evidence type="ECO:0000259" key="11">
    <source>
        <dbReference type="SMART" id="SM00093"/>
    </source>
</evidence>
<evidence type="ECO:0000313" key="13">
    <source>
        <dbReference type="Proteomes" id="UP000001811"/>
    </source>
</evidence>
<dbReference type="InterPro" id="IPR023796">
    <property type="entry name" value="Serpin_dom"/>
</dbReference>
<keyword evidence="3" id="KW-0964">Secreted</keyword>
<dbReference type="GO" id="GO:0005615">
    <property type="term" value="C:extracellular space"/>
    <property type="evidence" value="ECO:0007669"/>
    <property type="project" value="InterPro"/>
</dbReference>
<evidence type="ECO:0000256" key="6">
    <source>
        <dbReference type="ARBA" id="ARBA00037352"/>
    </source>
</evidence>
<dbReference type="AlphaFoldDB" id="A0A5F9D253"/>
<evidence type="ECO:0000313" key="12">
    <source>
        <dbReference type="Ensembl" id="ENSOCUP00000040183.1"/>
    </source>
</evidence>
<keyword evidence="5" id="KW-0325">Glycoprotein</keyword>
<evidence type="ECO:0000256" key="8">
    <source>
        <dbReference type="ARBA" id="ARBA00042967"/>
    </source>
</evidence>
<dbReference type="Gene3D" id="2.30.39.10">
    <property type="entry name" value="Alpha-1-antitrypsin, domain 1"/>
    <property type="match status" value="1"/>
</dbReference>
<dbReference type="Ensembl" id="ENSOCUT00000057509.1">
    <property type="protein sequence ID" value="ENSOCUP00000040183.1"/>
    <property type="gene ID" value="ENSOCUG00000017102.4"/>
</dbReference>
<dbReference type="PANTHER" id="PTHR11461">
    <property type="entry name" value="SERINE PROTEASE INHIBITOR, SERPIN"/>
    <property type="match status" value="1"/>
</dbReference>
<reference evidence="12" key="3">
    <citation type="submission" date="2025-09" db="UniProtKB">
        <authorList>
            <consortium name="Ensembl"/>
        </authorList>
    </citation>
    <scope>IDENTIFICATION</scope>
    <source>
        <strain evidence="12">Thorbecke</strain>
    </source>
</reference>
<dbReference type="PROSITE" id="PS00284">
    <property type="entry name" value="SERPIN"/>
    <property type="match status" value="1"/>
</dbReference>
<evidence type="ECO:0000256" key="2">
    <source>
        <dbReference type="ARBA" id="ARBA00009500"/>
    </source>
</evidence>
<dbReference type="FunFam" id="2.30.39.10:FF:000003">
    <property type="entry name" value="alpha-1-antitrypsin isoform X1"/>
    <property type="match status" value="1"/>
</dbReference>
<feature type="domain" description="Serpin" evidence="11">
    <location>
        <begin position="102"/>
        <end position="463"/>
    </location>
</feature>
<evidence type="ECO:0000256" key="4">
    <source>
        <dbReference type="ARBA" id="ARBA00022729"/>
    </source>
</evidence>
<dbReference type="InParanoid" id="A0A5F9D253"/>
<dbReference type="GO" id="GO:0004867">
    <property type="term" value="F:serine-type endopeptidase inhibitor activity"/>
    <property type="evidence" value="ECO:0007669"/>
    <property type="project" value="InterPro"/>
</dbReference>
<dbReference type="InterPro" id="IPR042178">
    <property type="entry name" value="Serpin_sf_1"/>
</dbReference>
<evidence type="ECO:0000256" key="3">
    <source>
        <dbReference type="ARBA" id="ARBA00022525"/>
    </source>
</evidence>
<sequence length="466" mass="52632">MSTTSNICYCFIDRGGQLLCLWLRECFIQPSSPNDSLMSSVIDYLPSKMSQFLYLVLLVLGLHGAIQCVPPNRPEGKVTICHSPQQNSTLSKMASINADFAFNLYRRFLEETPDRNIFFSPVSISAALAMLSFGACSRTQTQILEVLGFNLTDTPMAELQQGFQHLICSLNFPKTELELQMGNALFIWKQLKPLAKFLDDVKTLYETEVFSTDFSSVSSAQQEINSHMEKQSKGRIVGLIQDLKPNTIMVLVNYIYFKAQWANPFDPSKTQGSSNFLVDKTTIVQVPMMHQMEQYYHLVDVELNCTVLQMDYSKNALALFVLPKEGHMEWLEAAMSSKTLKKWNRLLHKGWVDLFVPKFSISATYDLGAMLLKMGIQDAFSEIADFSGLTEDNGLKLSNVAHKAVLHIGEKGTKDVSVPEVRIPDQPEMTLLHPIVQFDRSFLMMILEKSTRSILFLGKVVNPTEM</sequence>
<evidence type="ECO:0000256" key="5">
    <source>
        <dbReference type="ARBA" id="ARBA00023180"/>
    </source>
</evidence>
<dbReference type="SMART" id="SM00093">
    <property type="entry name" value="SERPIN"/>
    <property type="match status" value="1"/>
</dbReference>
<proteinExistence type="inferred from homology"/>
<evidence type="ECO:0000256" key="9">
    <source>
        <dbReference type="ARBA" id="ARBA00043177"/>
    </source>
</evidence>
<dbReference type="SMR" id="A0A5F9D253"/>
<comment type="function">
    <text evidence="6">Major thyroid hormone transport protein in serum.</text>
</comment>
<evidence type="ECO:0000256" key="7">
    <source>
        <dbReference type="ARBA" id="ARBA00039512"/>
    </source>
</evidence>
<dbReference type="Gene3D" id="2.10.310.10">
    <property type="entry name" value="Serpins superfamily"/>
    <property type="match status" value="1"/>
</dbReference>
<dbReference type="FunFam" id="3.30.497.10:FF:000001">
    <property type="entry name" value="Serine protease inhibitor"/>
    <property type="match status" value="1"/>
</dbReference>
<comment type="similarity">
    <text evidence="2 10">Belongs to the serpin family.</text>
</comment>
<reference evidence="12" key="2">
    <citation type="submission" date="2025-08" db="UniProtKB">
        <authorList>
            <consortium name="Ensembl"/>
        </authorList>
    </citation>
    <scope>IDENTIFICATION</scope>
    <source>
        <strain evidence="12">Thorbecke</strain>
    </source>
</reference>
<dbReference type="PANTHER" id="PTHR11461:SF375">
    <property type="entry name" value="THYROXINE-BINDING GLOBULIN"/>
    <property type="match status" value="1"/>
</dbReference>
<evidence type="ECO:0000256" key="10">
    <source>
        <dbReference type="RuleBase" id="RU000411"/>
    </source>
</evidence>
<dbReference type="Pfam" id="PF00079">
    <property type="entry name" value="Serpin"/>
    <property type="match status" value="1"/>
</dbReference>
<dbReference type="EMBL" id="AAGW02041235">
    <property type="status" value="NOT_ANNOTATED_CDS"/>
    <property type="molecule type" value="Genomic_DNA"/>
</dbReference>
<dbReference type="InterPro" id="IPR023795">
    <property type="entry name" value="Serpin_CS"/>
</dbReference>
<dbReference type="InterPro" id="IPR000215">
    <property type="entry name" value="Serpin_fam"/>
</dbReference>
<organism evidence="12 13">
    <name type="scientific">Oryctolagus cuniculus</name>
    <name type="common">Rabbit</name>
    <dbReference type="NCBI Taxonomy" id="9986"/>
    <lineage>
        <taxon>Eukaryota</taxon>
        <taxon>Metazoa</taxon>
        <taxon>Chordata</taxon>
        <taxon>Craniata</taxon>
        <taxon>Vertebrata</taxon>
        <taxon>Euteleostomi</taxon>
        <taxon>Mammalia</taxon>
        <taxon>Eutheria</taxon>
        <taxon>Euarchontoglires</taxon>
        <taxon>Glires</taxon>
        <taxon>Lagomorpha</taxon>
        <taxon>Leporidae</taxon>
        <taxon>Oryctolagus</taxon>
    </lineage>
</organism>
<dbReference type="FunCoup" id="A0A5F9D253">
    <property type="interactions" value="46"/>
</dbReference>
<dbReference type="Gene3D" id="3.30.497.10">
    <property type="entry name" value="Antithrombin, subunit I, domain 2"/>
    <property type="match status" value="1"/>
</dbReference>
<evidence type="ECO:0000256" key="1">
    <source>
        <dbReference type="ARBA" id="ARBA00004613"/>
    </source>
</evidence>
<name>A0A5F9D253_RABIT</name>
<dbReference type="InterPro" id="IPR036186">
    <property type="entry name" value="Serpin_sf"/>
</dbReference>
<dbReference type="InterPro" id="IPR042185">
    <property type="entry name" value="Serpin_sf_2"/>
</dbReference>
<dbReference type="GO" id="GO:0070327">
    <property type="term" value="P:thyroid hormone transport"/>
    <property type="evidence" value="ECO:0007669"/>
    <property type="project" value="Ensembl"/>
</dbReference>
<dbReference type="STRING" id="9986.ENSOCUP00000040183"/>
<dbReference type="Bgee" id="ENSOCUG00000017102">
    <property type="expression patterns" value="Expressed in embryo and 3 other cell types or tissues"/>
</dbReference>
<accession>A0A5F9D253</accession>
<comment type="subcellular location">
    <subcellularLocation>
        <location evidence="1">Secreted</location>
    </subcellularLocation>
</comment>
<keyword evidence="4" id="KW-0732">Signal</keyword>
<keyword evidence="13" id="KW-1185">Reference proteome</keyword>
<dbReference type="Proteomes" id="UP000001811">
    <property type="component" value="Chromosome X"/>
</dbReference>
<dbReference type="PRINTS" id="PR00780">
    <property type="entry name" value="LEUSERPINII"/>
</dbReference>
<reference evidence="12 13" key="1">
    <citation type="journal article" date="2011" name="Nature">
        <title>A high-resolution map of human evolutionary constraint using 29 mammals.</title>
        <authorList>
            <person name="Lindblad-Toh K."/>
            <person name="Garber M."/>
            <person name="Zuk O."/>
            <person name="Lin M.F."/>
            <person name="Parker B.J."/>
            <person name="Washietl S."/>
            <person name="Kheradpour P."/>
            <person name="Ernst J."/>
            <person name="Jordan G."/>
            <person name="Mauceli E."/>
            <person name="Ward L.D."/>
            <person name="Lowe C.B."/>
            <person name="Holloway A.K."/>
            <person name="Clamp M."/>
            <person name="Gnerre S."/>
            <person name="Alfoldi J."/>
            <person name="Beal K."/>
            <person name="Chang J."/>
            <person name="Clawson H."/>
            <person name="Cuff J."/>
            <person name="Di Palma F."/>
            <person name="Fitzgerald S."/>
            <person name="Flicek P."/>
            <person name="Guttman M."/>
            <person name="Hubisz M.J."/>
            <person name="Jaffe D.B."/>
            <person name="Jungreis I."/>
            <person name="Kent W.J."/>
            <person name="Kostka D."/>
            <person name="Lara M."/>
            <person name="Martins A.L."/>
            <person name="Massingham T."/>
            <person name="Moltke I."/>
            <person name="Raney B.J."/>
            <person name="Rasmussen M.D."/>
            <person name="Robinson J."/>
            <person name="Stark A."/>
            <person name="Vilella A.J."/>
            <person name="Wen J."/>
            <person name="Xie X."/>
            <person name="Zody M.C."/>
            <person name="Baldwin J."/>
            <person name="Bloom T."/>
            <person name="Chin C.W."/>
            <person name="Heiman D."/>
            <person name="Nicol R."/>
            <person name="Nusbaum C."/>
            <person name="Young S."/>
            <person name="Wilkinson J."/>
            <person name="Worley K.C."/>
            <person name="Kovar C.L."/>
            <person name="Muzny D.M."/>
            <person name="Gibbs R.A."/>
            <person name="Cree A."/>
            <person name="Dihn H.H."/>
            <person name="Fowler G."/>
            <person name="Jhangiani S."/>
            <person name="Joshi V."/>
            <person name="Lee S."/>
            <person name="Lewis L.R."/>
            <person name="Nazareth L.V."/>
            <person name="Okwuonu G."/>
            <person name="Santibanez J."/>
            <person name="Warren W.C."/>
            <person name="Mardis E.R."/>
            <person name="Weinstock G.M."/>
            <person name="Wilson R.K."/>
            <person name="Delehaunty K."/>
            <person name="Dooling D."/>
            <person name="Fronik C."/>
            <person name="Fulton L."/>
            <person name="Fulton B."/>
            <person name="Graves T."/>
            <person name="Minx P."/>
            <person name="Sodergren E."/>
            <person name="Birney E."/>
            <person name="Margulies E.H."/>
            <person name="Herrero J."/>
            <person name="Green E.D."/>
            <person name="Haussler D."/>
            <person name="Siepel A."/>
            <person name="Goldman N."/>
            <person name="Pollard K.S."/>
            <person name="Pedersen J.S."/>
            <person name="Lander E.S."/>
            <person name="Kellis M."/>
        </authorList>
    </citation>
    <scope>NUCLEOTIDE SEQUENCE [LARGE SCALE GENOMIC DNA]</scope>
    <source>
        <strain evidence="12 13">Thorbecke inbred</strain>
    </source>
</reference>
<dbReference type="GeneTree" id="ENSGT00940000161113"/>
<gene>
    <name evidence="12" type="primary">SERPINA7</name>
</gene>
<dbReference type="FunFam" id="2.10.310.10:FF:000001">
    <property type="entry name" value="Serpin family A member 1"/>
    <property type="match status" value="1"/>
</dbReference>